<proteinExistence type="predicted"/>
<evidence type="ECO:0000313" key="3">
    <source>
        <dbReference type="Proteomes" id="UP000199073"/>
    </source>
</evidence>
<sequence length="72" mass="7841">MAFAIICIAAACIRERALPLSDAGGSNVCSCLRYELLTHEEMARVRLIPSFFILLLRVLGLILSSLAAPRLP</sequence>
<dbReference type="Proteomes" id="UP000199073">
    <property type="component" value="Unassembled WGS sequence"/>
</dbReference>
<feature type="transmembrane region" description="Helical" evidence="1">
    <location>
        <begin position="47"/>
        <end position="68"/>
    </location>
</feature>
<keyword evidence="1" id="KW-0812">Transmembrane</keyword>
<dbReference type="EMBL" id="FNJI01000016">
    <property type="protein sequence ID" value="SDP34219.1"/>
    <property type="molecule type" value="Genomic_DNA"/>
</dbReference>
<dbReference type="STRING" id="91360.SAMN05660330_02470"/>
<keyword evidence="1" id="KW-1133">Transmembrane helix</keyword>
<evidence type="ECO:0000313" key="2">
    <source>
        <dbReference type="EMBL" id="SDP34219.1"/>
    </source>
</evidence>
<dbReference type="AlphaFoldDB" id="A0A1H0RY13"/>
<name>A0A1H0RY13_9BACT</name>
<protein>
    <submittedName>
        <fullName evidence="2">Uncharacterized protein</fullName>
    </submittedName>
</protein>
<keyword evidence="1" id="KW-0472">Membrane</keyword>
<organism evidence="2 3">
    <name type="scientific">Desulforhopalus singaporensis</name>
    <dbReference type="NCBI Taxonomy" id="91360"/>
    <lineage>
        <taxon>Bacteria</taxon>
        <taxon>Pseudomonadati</taxon>
        <taxon>Thermodesulfobacteriota</taxon>
        <taxon>Desulfobulbia</taxon>
        <taxon>Desulfobulbales</taxon>
        <taxon>Desulfocapsaceae</taxon>
        <taxon>Desulforhopalus</taxon>
    </lineage>
</organism>
<gene>
    <name evidence="2" type="ORF">SAMN05660330_02470</name>
</gene>
<keyword evidence="3" id="KW-1185">Reference proteome</keyword>
<reference evidence="2 3" key="1">
    <citation type="submission" date="2016-10" db="EMBL/GenBank/DDBJ databases">
        <authorList>
            <person name="de Groot N.N."/>
        </authorList>
    </citation>
    <scope>NUCLEOTIDE SEQUENCE [LARGE SCALE GENOMIC DNA]</scope>
    <source>
        <strain evidence="2 3">DSM 12130</strain>
    </source>
</reference>
<evidence type="ECO:0000256" key="1">
    <source>
        <dbReference type="SAM" id="Phobius"/>
    </source>
</evidence>
<accession>A0A1H0RY13</accession>